<accession>A0A560K8X3</accession>
<name>A0A560K8X3_9PROT</name>
<dbReference type="Proteomes" id="UP000320516">
    <property type="component" value="Unassembled WGS sequence"/>
</dbReference>
<organism evidence="2 3">
    <name type="scientific">Nitrospirillum amazonense</name>
    <dbReference type="NCBI Taxonomy" id="28077"/>
    <lineage>
        <taxon>Bacteria</taxon>
        <taxon>Pseudomonadati</taxon>
        <taxon>Pseudomonadota</taxon>
        <taxon>Alphaproteobacteria</taxon>
        <taxon>Rhodospirillales</taxon>
        <taxon>Azospirillaceae</taxon>
        <taxon>Nitrospirillum</taxon>
    </lineage>
</organism>
<dbReference type="AlphaFoldDB" id="A0A560K8X3"/>
<evidence type="ECO:0000313" key="3">
    <source>
        <dbReference type="Proteomes" id="UP000320516"/>
    </source>
</evidence>
<evidence type="ECO:0000313" key="2">
    <source>
        <dbReference type="EMBL" id="TWB79781.1"/>
    </source>
</evidence>
<gene>
    <name evidence="2" type="ORF">FBZ87_102202</name>
</gene>
<proteinExistence type="predicted"/>
<dbReference type="RefSeq" id="WP_145609257.1">
    <property type="nucleotide sequence ID" value="NZ_JARPAF010000002.1"/>
</dbReference>
<comment type="caution">
    <text evidence="2">The sequence shown here is derived from an EMBL/GenBank/DDBJ whole genome shotgun (WGS) entry which is preliminary data.</text>
</comment>
<sequence length="389" mass="41973">MDGWQRRYRLSNGPGGLGVSCTAEGLALAGVPLLAKGPGGFQARPAAEVAVLLKRAYAGAEPGTAVLPGLTKIADALNRGDLTQAMIRAVHLRLPELDWDAAVRLARANDNLAKYRPGQPRDEDGRWTVGGGVAGAGEPIEAKPRDVDGHETPVQPGKKEANAPTAQPLLRVSTAPDFAIPATPAAAPKDFTFAQSFNDGVHAYWQESLAPLLAAHGAKPPGGRKEWVVEEGATVVARKDDGILEFQNEGGLPRGKDVLDWKFRPDLNLKEPDKYILLGTAHTHPYDSGATGASFSGNDVNYLMSEPINFSFLQSGESQFLLLKTKQTPKLFNHYDVINDQDKRIHQLRQDNPSLSMARASSIANVEAAREYHLAYYEGSNGKLSRVYP</sequence>
<protein>
    <recommendedName>
        <fullName evidence="4">DUF4329 domain-containing protein</fullName>
    </recommendedName>
</protein>
<feature type="region of interest" description="Disordered" evidence="1">
    <location>
        <begin position="115"/>
        <end position="165"/>
    </location>
</feature>
<dbReference type="PROSITE" id="PS51257">
    <property type="entry name" value="PROKAR_LIPOPROTEIN"/>
    <property type="match status" value="1"/>
</dbReference>
<feature type="compositionally biased region" description="Basic and acidic residues" evidence="1">
    <location>
        <begin position="140"/>
        <end position="161"/>
    </location>
</feature>
<evidence type="ECO:0008006" key="4">
    <source>
        <dbReference type="Google" id="ProtNLM"/>
    </source>
</evidence>
<evidence type="ECO:0000256" key="1">
    <source>
        <dbReference type="SAM" id="MobiDB-lite"/>
    </source>
</evidence>
<reference evidence="2 3" key="1">
    <citation type="submission" date="2019-06" db="EMBL/GenBank/DDBJ databases">
        <title>Genomic Encyclopedia of Type Strains, Phase IV (KMG-V): Genome sequencing to study the core and pangenomes of soil and plant-associated prokaryotes.</title>
        <authorList>
            <person name="Whitman W."/>
        </authorList>
    </citation>
    <scope>NUCLEOTIDE SEQUENCE [LARGE SCALE GENOMIC DNA]</scope>
    <source>
        <strain evidence="2 3">BR 12005</strain>
    </source>
</reference>
<dbReference type="EMBL" id="VITV01000002">
    <property type="protein sequence ID" value="TWB79781.1"/>
    <property type="molecule type" value="Genomic_DNA"/>
</dbReference>